<protein>
    <submittedName>
        <fullName evidence="2">Amidase</fullName>
    </submittedName>
</protein>
<evidence type="ECO:0000313" key="3">
    <source>
        <dbReference type="Proteomes" id="UP001203423"/>
    </source>
</evidence>
<sequence length="426" mass="45981">MNKIHGKISVGQNRRNDPAIFCEHGPSDFNVSDSGPLAGKRLAVKDVFQLKGEKNTAGSPDWFNTHPAANKTAESLSRLLNVGATFIGFTHLDELAYSMQGNNRHYGAAENPRVPGYCCGGSSMGSAAAVASGLADIALGTDTGGSVRVPASYCGLFGIRTSHSLVSVKGVIGLAPCFDTVGWFTQKASLLNGVGEVLLPKQSRSHPKITRLVICDAINQLADKHIQDAMTHYVSQVQNEFDVCETVYLSDVRILSELADVFRILQGRAIANEHGEWIEKVNPVFSADVEARLAMAMSISDDEVLWAVTKRQQWCRQMEILLPDETSVLLMPTSASTALKKSSNLSISEQMNVRQRLLGLTAIGGLWGAPQCHLPLFSVDEIEAESGIHPDDKIVRKPSGFSLLMAPNNDLALLALVEQVASLSNE</sequence>
<dbReference type="Gene3D" id="3.90.1300.10">
    <property type="entry name" value="Amidase signature (AS) domain"/>
    <property type="match status" value="1"/>
</dbReference>
<dbReference type="PANTHER" id="PTHR46310">
    <property type="entry name" value="AMIDASE 1"/>
    <property type="match status" value="1"/>
</dbReference>
<dbReference type="EMBL" id="JAKIKS010000030">
    <property type="protein sequence ID" value="MCL1124745.1"/>
    <property type="molecule type" value="Genomic_DNA"/>
</dbReference>
<dbReference type="Pfam" id="PF01425">
    <property type="entry name" value="Amidase"/>
    <property type="match status" value="1"/>
</dbReference>
<evidence type="ECO:0000259" key="1">
    <source>
        <dbReference type="Pfam" id="PF01425"/>
    </source>
</evidence>
<dbReference type="InterPro" id="IPR036928">
    <property type="entry name" value="AS_sf"/>
</dbReference>
<dbReference type="PANTHER" id="PTHR46310:SF7">
    <property type="entry name" value="AMIDASE 1"/>
    <property type="match status" value="1"/>
</dbReference>
<dbReference type="RefSeq" id="WP_248940023.1">
    <property type="nucleotide sequence ID" value="NZ_JAKIKS010000030.1"/>
</dbReference>
<comment type="caution">
    <text evidence="2">The sequence shown here is derived from an EMBL/GenBank/DDBJ whole genome shotgun (WGS) entry which is preliminary data.</text>
</comment>
<name>A0ABT0LAS5_9GAMM</name>
<feature type="domain" description="Amidase" evidence="1">
    <location>
        <begin position="33"/>
        <end position="191"/>
    </location>
</feature>
<evidence type="ECO:0000313" key="2">
    <source>
        <dbReference type="EMBL" id="MCL1124745.1"/>
    </source>
</evidence>
<organism evidence="2 3">
    <name type="scientific">Shewanella surugensis</name>
    <dbReference type="NCBI Taxonomy" id="212020"/>
    <lineage>
        <taxon>Bacteria</taxon>
        <taxon>Pseudomonadati</taxon>
        <taxon>Pseudomonadota</taxon>
        <taxon>Gammaproteobacteria</taxon>
        <taxon>Alteromonadales</taxon>
        <taxon>Shewanellaceae</taxon>
        <taxon>Shewanella</taxon>
    </lineage>
</organism>
<accession>A0ABT0LAS5</accession>
<proteinExistence type="predicted"/>
<dbReference type="Proteomes" id="UP001203423">
    <property type="component" value="Unassembled WGS sequence"/>
</dbReference>
<gene>
    <name evidence="2" type="ORF">L2764_09745</name>
</gene>
<keyword evidence="3" id="KW-1185">Reference proteome</keyword>
<dbReference type="SUPFAM" id="SSF75304">
    <property type="entry name" value="Amidase signature (AS) enzymes"/>
    <property type="match status" value="1"/>
</dbReference>
<reference evidence="2 3" key="1">
    <citation type="submission" date="2022-01" db="EMBL/GenBank/DDBJ databases">
        <title>Whole genome-based taxonomy of the Shewanellaceae.</title>
        <authorList>
            <person name="Martin-Rodriguez A.J."/>
        </authorList>
    </citation>
    <scope>NUCLEOTIDE SEQUENCE [LARGE SCALE GENOMIC DNA]</scope>
    <source>
        <strain evidence="2 3">DSM 17177</strain>
    </source>
</reference>
<dbReference type="InterPro" id="IPR023631">
    <property type="entry name" value="Amidase_dom"/>
</dbReference>